<evidence type="ECO:0000313" key="8">
    <source>
        <dbReference type="EMBL" id="KAK6920399.1"/>
    </source>
</evidence>
<evidence type="ECO:0000256" key="4">
    <source>
        <dbReference type="ARBA" id="ARBA00022692"/>
    </source>
</evidence>
<dbReference type="EMBL" id="JBAMMX010000021">
    <property type="protein sequence ID" value="KAK6920399.1"/>
    <property type="molecule type" value="Genomic_DNA"/>
</dbReference>
<evidence type="ECO:0000256" key="6">
    <source>
        <dbReference type="ARBA" id="ARBA00023136"/>
    </source>
</evidence>
<keyword evidence="9" id="KW-1185">Reference proteome</keyword>
<evidence type="ECO:0000313" key="9">
    <source>
        <dbReference type="Proteomes" id="UP001370490"/>
    </source>
</evidence>
<feature type="transmembrane region" description="Helical" evidence="7">
    <location>
        <begin position="88"/>
        <end position="107"/>
    </location>
</feature>
<comment type="caution">
    <text evidence="8">The sequence shown here is derived from an EMBL/GenBank/DDBJ whole genome shotgun (WGS) entry which is preliminary data.</text>
</comment>
<organism evidence="8 9">
    <name type="scientific">Dillenia turbinata</name>
    <dbReference type="NCBI Taxonomy" id="194707"/>
    <lineage>
        <taxon>Eukaryota</taxon>
        <taxon>Viridiplantae</taxon>
        <taxon>Streptophyta</taxon>
        <taxon>Embryophyta</taxon>
        <taxon>Tracheophyta</taxon>
        <taxon>Spermatophyta</taxon>
        <taxon>Magnoliopsida</taxon>
        <taxon>eudicotyledons</taxon>
        <taxon>Gunneridae</taxon>
        <taxon>Pentapetalae</taxon>
        <taxon>Dilleniales</taxon>
        <taxon>Dilleniaceae</taxon>
        <taxon>Dillenia</taxon>
    </lineage>
</organism>
<evidence type="ECO:0000256" key="3">
    <source>
        <dbReference type="ARBA" id="ARBA00006483"/>
    </source>
</evidence>
<keyword evidence="6 7" id="KW-0472">Membrane</keyword>
<gene>
    <name evidence="8" type="ORF">RJ641_016303</name>
</gene>
<dbReference type="AlphaFoldDB" id="A0AAN8YZ06"/>
<accession>A0AAN8YZ06</accession>
<dbReference type="GO" id="GO:0005783">
    <property type="term" value="C:endoplasmic reticulum"/>
    <property type="evidence" value="ECO:0007669"/>
    <property type="project" value="UniProtKB-ARBA"/>
</dbReference>
<evidence type="ECO:0000256" key="2">
    <source>
        <dbReference type="ARBA" id="ARBA00004141"/>
    </source>
</evidence>
<dbReference type="Pfam" id="PF03208">
    <property type="entry name" value="PRA1"/>
    <property type="match status" value="1"/>
</dbReference>
<dbReference type="InterPro" id="IPR004895">
    <property type="entry name" value="Prenylated_rab_accept_PRA1"/>
</dbReference>
<keyword evidence="4 7" id="KW-0812">Transmembrane</keyword>
<comment type="subcellular location">
    <subcellularLocation>
        <location evidence="2 7">Membrane</location>
        <topology evidence="2 7">Multi-pass membrane protein</topology>
    </subcellularLocation>
</comment>
<evidence type="ECO:0000256" key="1">
    <source>
        <dbReference type="ARBA" id="ARBA00002501"/>
    </source>
</evidence>
<name>A0AAN8YZ06_9MAGN</name>
<dbReference type="GO" id="GO:0016192">
    <property type="term" value="P:vesicle-mediated transport"/>
    <property type="evidence" value="ECO:0007669"/>
    <property type="project" value="UniProtKB-ARBA"/>
</dbReference>
<reference evidence="8 9" key="1">
    <citation type="submission" date="2023-12" db="EMBL/GenBank/DDBJ databases">
        <title>A high-quality genome assembly for Dillenia turbinata (Dilleniales).</title>
        <authorList>
            <person name="Chanderbali A."/>
        </authorList>
    </citation>
    <scope>NUCLEOTIDE SEQUENCE [LARGE SCALE GENOMIC DNA]</scope>
    <source>
        <strain evidence="8">LSX21</strain>
        <tissue evidence="8">Leaf</tissue>
    </source>
</reference>
<comment type="similarity">
    <text evidence="3 7">Belongs to the PRA1 family.</text>
</comment>
<evidence type="ECO:0000256" key="7">
    <source>
        <dbReference type="RuleBase" id="RU363107"/>
    </source>
</evidence>
<keyword evidence="7" id="KW-0813">Transport</keyword>
<dbReference type="Proteomes" id="UP001370490">
    <property type="component" value="Unassembled WGS sequence"/>
</dbReference>
<comment type="function">
    <text evidence="1 7">May be involved in both secretory and endocytic intracellular trafficking in the endosomal/prevacuolar compartments.</text>
</comment>
<sequence>MASYGPIQRAPNFTAKTSGAREDEAADSTQKNRDYNLSIKFVWPFNVPSTPEAAATRVIRNMGSLGLYYTIFLWIGLYISLIPARKVALIWLVSTSVIVCVYLMLLHDFPNSVLLHKTIDKHFVLQMFAILTVVELVLTRAGLHLLVTLAVGLPIILVHALLWVEGSSLFQTEVVPNVSNELGDEFSSDLV</sequence>
<proteinExistence type="inferred from homology"/>
<dbReference type="PANTHER" id="PTHR38519:SF3">
    <property type="entry name" value="PRA1 FAMILY PROTEIN"/>
    <property type="match status" value="1"/>
</dbReference>
<dbReference type="GO" id="GO:0016020">
    <property type="term" value="C:membrane"/>
    <property type="evidence" value="ECO:0007669"/>
    <property type="project" value="UniProtKB-SubCell"/>
</dbReference>
<feature type="transmembrane region" description="Helical" evidence="7">
    <location>
        <begin position="144"/>
        <end position="164"/>
    </location>
</feature>
<dbReference type="PANTHER" id="PTHR38519">
    <property type="entry name" value="PRA1 FAMILY PROTEIN"/>
    <property type="match status" value="1"/>
</dbReference>
<feature type="transmembrane region" description="Helical" evidence="7">
    <location>
        <begin position="65"/>
        <end position="82"/>
    </location>
</feature>
<evidence type="ECO:0000256" key="5">
    <source>
        <dbReference type="ARBA" id="ARBA00022989"/>
    </source>
</evidence>
<protein>
    <recommendedName>
        <fullName evidence="7">PRA1 family protein</fullName>
    </recommendedName>
</protein>
<keyword evidence="5 7" id="KW-1133">Transmembrane helix</keyword>